<dbReference type="GO" id="GO:0019646">
    <property type="term" value="P:aerobic electron transport chain"/>
    <property type="evidence" value="ECO:0007669"/>
    <property type="project" value="InterPro"/>
</dbReference>
<evidence type="ECO:0000256" key="2">
    <source>
        <dbReference type="ARBA" id="ARBA00010581"/>
    </source>
</evidence>
<gene>
    <name evidence="9" type="ORF">GGD55_001225</name>
</gene>
<protein>
    <submittedName>
        <fullName evidence="9">Cytochrome c oxidase subunit 3</fullName>
    </submittedName>
</protein>
<keyword evidence="3 6" id="KW-0812">Transmembrane</keyword>
<evidence type="ECO:0000256" key="5">
    <source>
        <dbReference type="ARBA" id="ARBA00023136"/>
    </source>
</evidence>
<feature type="transmembrane region" description="Helical" evidence="7">
    <location>
        <begin position="118"/>
        <end position="138"/>
    </location>
</feature>
<dbReference type="PANTHER" id="PTHR11403">
    <property type="entry name" value="CYTOCHROME C OXIDASE SUBUNIT III"/>
    <property type="match status" value="1"/>
</dbReference>
<keyword evidence="5 7" id="KW-0472">Membrane</keyword>
<keyword evidence="10" id="KW-1185">Reference proteome</keyword>
<evidence type="ECO:0000256" key="6">
    <source>
        <dbReference type="RuleBase" id="RU003376"/>
    </source>
</evidence>
<evidence type="ECO:0000313" key="10">
    <source>
        <dbReference type="Proteomes" id="UP000585507"/>
    </source>
</evidence>
<dbReference type="InterPro" id="IPR000298">
    <property type="entry name" value="Cyt_c_oxidase-like_su3"/>
</dbReference>
<accession>A0A7W8U822</accession>
<sequence>MSVMLLFLAAIAAIIIWWMAQQRLTSRPWLEVGHLGQPGGGERSPIPAVKIGLYVFLAVVGALFSLFISAYLMRVGTPDWWSTPIPRLLWLNTAMLIVSSAAMQWAKTEAERGRDDPMRTALLAALATAILFLTGQVFAWRELTQAGYVLADNPANSFFYVITGMHGLHILGGLVALGRTTVKAWSAPASRSLRLSVDLCAVYWHFMLAVWLILFALFAGWANDFADLCRQLLT</sequence>
<evidence type="ECO:0000256" key="7">
    <source>
        <dbReference type="SAM" id="Phobius"/>
    </source>
</evidence>
<organism evidence="9 10">
    <name type="scientific">Rhizobium giardinii</name>
    <dbReference type="NCBI Taxonomy" id="56731"/>
    <lineage>
        <taxon>Bacteria</taxon>
        <taxon>Pseudomonadati</taxon>
        <taxon>Pseudomonadota</taxon>
        <taxon>Alphaproteobacteria</taxon>
        <taxon>Hyphomicrobiales</taxon>
        <taxon>Rhizobiaceae</taxon>
        <taxon>Rhizobium/Agrobacterium group</taxon>
        <taxon>Rhizobium</taxon>
    </lineage>
</organism>
<dbReference type="Proteomes" id="UP000585507">
    <property type="component" value="Unassembled WGS sequence"/>
</dbReference>
<dbReference type="InterPro" id="IPR024791">
    <property type="entry name" value="Cyt_c/ubiquinol_Oxase_su3"/>
</dbReference>
<dbReference type="Gene3D" id="1.20.120.80">
    <property type="entry name" value="Cytochrome c oxidase, subunit III, four-helix bundle"/>
    <property type="match status" value="1"/>
</dbReference>
<evidence type="ECO:0000256" key="1">
    <source>
        <dbReference type="ARBA" id="ARBA00004141"/>
    </source>
</evidence>
<dbReference type="PROSITE" id="PS50253">
    <property type="entry name" value="COX3"/>
    <property type="match status" value="1"/>
</dbReference>
<dbReference type="AlphaFoldDB" id="A0A7W8U822"/>
<dbReference type="InterPro" id="IPR013833">
    <property type="entry name" value="Cyt_c_oxidase_su3_a-hlx"/>
</dbReference>
<dbReference type="CDD" id="cd02865">
    <property type="entry name" value="Heme_Cu_Oxidase_III_2"/>
    <property type="match status" value="1"/>
</dbReference>
<comment type="similarity">
    <text evidence="2 6">Belongs to the cytochrome c oxidase subunit 3 family.</text>
</comment>
<dbReference type="RefSeq" id="WP_018326640.1">
    <property type="nucleotide sequence ID" value="NZ_JACHBK010000002.1"/>
</dbReference>
<dbReference type="EMBL" id="JACHBK010000002">
    <property type="protein sequence ID" value="MBB5534554.1"/>
    <property type="molecule type" value="Genomic_DNA"/>
</dbReference>
<dbReference type="GO" id="GO:0004129">
    <property type="term" value="F:cytochrome-c oxidase activity"/>
    <property type="evidence" value="ECO:0007669"/>
    <property type="project" value="InterPro"/>
</dbReference>
<dbReference type="SUPFAM" id="SSF81452">
    <property type="entry name" value="Cytochrome c oxidase subunit III-like"/>
    <property type="match status" value="1"/>
</dbReference>
<dbReference type="InterPro" id="IPR035973">
    <property type="entry name" value="Cyt_c_oxidase_su3-like_sf"/>
</dbReference>
<dbReference type="Pfam" id="PF00510">
    <property type="entry name" value="COX3"/>
    <property type="match status" value="1"/>
</dbReference>
<evidence type="ECO:0000256" key="4">
    <source>
        <dbReference type="ARBA" id="ARBA00022989"/>
    </source>
</evidence>
<name>A0A7W8U822_9HYPH</name>
<evidence type="ECO:0000313" key="9">
    <source>
        <dbReference type="EMBL" id="MBB5534554.1"/>
    </source>
</evidence>
<proteinExistence type="inferred from homology"/>
<feature type="transmembrane region" description="Helical" evidence="7">
    <location>
        <begin position="51"/>
        <end position="73"/>
    </location>
</feature>
<comment type="caution">
    <text evidence="9">The sequence shown here is derived from an EMBL/GenBank/DDBJ whole genome shotgun (WGS) entry which is preliminary data.</text>
</comment>
<comment type="subcellular location">
    <subcellularLocation>
        <location evidence="6">Cell membrane</location>
        <topology evidence="6">Multi-pass membrane protein</topology>
    </subcellularLocation>
    <subcellularLocation>
        <location evidence="1">Membrane</location>
        <topology evidence="1">Multi-pass membrane protein</topology>
    </subcellularLocation>
</comment>
<feature type="transmembrane region" description="Helical" evidence="7">
    <location>
        <begin position="158"/>
        <end position="182"/>
    </location>
</feature>
<evidence type="ECO:0000259" key="8">
    <source>
        <dbReference type="PROSITE" id="PS50253"/>
    </source>
</evidence>
<evidence type="ECO:0000256" key="3">
    <source>
        <dbReference type="ARBA" id="ARBA00022692"/>
    </source>
</evidence>
<reference evidence="9 10" key="1">
    <citation type="submission" date="2020-08" db="EMBL/GenBank/DDBJ databases">
        <title>Genomic Encyclopedia of Type Strains, Phase IV (KMG-V): Genome sequencing to study the core and pangenomes of soil and plant-associated prokaryotes.</title>
        <authorList>
            <person name="Whitman W."/>
        </authorList>
    </citation>
    <scope>NUCLEOTIDE SEQUENCE [LARGE SCALE GENOMIC DNA]</scope>
    <source>
        <strain evidence="9 10">SEMIA 4084</strain>
    </source>
</reference>
<feature type="transmembrane region" description="Helical" evidence="7">
    <location>
        <begin position="85"/>
        <end position="106"/>
    </location>
</feature>
<keyword evidence="4 7" id="KW-1133">Transmembrane helix</keyword>
<feature type="transmembrane region" description="Helical" evidence="7">
    <location>
        <begin position="202"/>
        <end position="222"/>
    </location>
</feature>
<dbReference type="GO" id="GO:0005886">
    <property type="term" value="C:plasma membrane"/>
    <property type="evidence" value="ECO:0007669"/>
    <property type="project" value="UniProtKB-SubCell"/>
</dbReference>
<feature type="domain" description="Heme-copper oxidase subunit III family profile" evidence="8">
    <location>
        <begin position="1"/>
        <end position="223"/>
    </location>
</feature>
<dbReference type="PANTHER" id="PTHR11403:SF10">
    <property type="entry name" value="CYTOCHROME C OXIDASE"/>
    <property type="match status" value="1"/>
</dbReference>